<gene>
    <name evidence="5" type="ORF">DK427_08345</name>
</gene>
<evidence type="ECO:0000313" key="5">
    <source>
        <dbReference type="EMBL" id="AWN35752.1"/>
    </source>
</evidence>
<protein>
    <submittedName>
        <fullName evidence="5">LexA family transcriptional repressor</fullName>
    </submittedName>
</protein>
<dbReference type="CDD" id="cd00093">
    <property type="entry name" value="HTH_XRE"/>
    <property type="match status" value="1"/>
</dbReference>
<dbReference type="Pfam" id="PF13560">
    <property type="entry name" value="HTH_31"/>
    <property type="match status" value="1"/>
</dbReference>
<dbReference type="CDD" id="cd06529">
    <property type="entry name" value="S24_LexA-like"/>
    <property type="match status" value="1"/>
</dbReference>
<dbReference type="InterPro" id="IPR001387">
    <property type="entry name" value="Cro/C1-type_HTH"/>
</dbReference>
<reference evidence="5 6" key="1">
    <citation type="submission" date="2018-05" db="EMBL/GenBank/DDBJ databases">
        <title>Complete Genome Sequence of Methylobacterium sp. 17Sr1-43.</title>
        <authorList>
            <person name="Srinivasan S."/>
        </authorList>
    </citation>
    <scope>NUCLEOTIDE SEQUENCE [LARGE SCALE GENOMIC DNA]</scope>
    <source>
        <strain evidence="5 6">17Sr1-43</strain>
    </source>
</reference>
<evidence type="ECO:0000313" key="6">
    <source>
        <dbReference type="Proteomes" id="UP000246058"/>
    </source>
</evidence>
<dbReference type="RefSeq" id="WP_109950867.1">
    <property type="nucleotide sequence ID" value="NZ_CP029551.1"/>
</dbReference>
<dbReference type="EMBL" id="CP029551">
    <property type="protein sequence ID" value="AWN35752.1"/>
    <property type="molecule type" value="Genomic_DNA"/>
</dbReference>
<dbReference type="PANTHER" id="PTHR40661:SF3">
    <property type="entry name" value="FELS-1 PROPHAGE TRANSCRIPTIONAL REGULATOR"/>
    <property type="match status" value="1"/>
</dbReference>
<proteinExistence type="predicted"/>
<dbReference type="Pfam" id="PF00717">
    <property type="entry name" value="Peptidase_S24"/>
    <property type="match status" value="1"/>
</dbReference>
<dbReference type="Gene3D" id="2.10.109.10">
    <property type="entry name" value="Umud Fragment, subunit A"/>
    <property type="match status" value="1"/>
</dbReference>
<dbReference type="InterPro" id="IPR015927">
    <property type="entry name" value="Peptidase_S24_S26A/B/C"/>
</dbReference>
<dbReference type="InterPro" id="IPR039418">
    <property type="entry name" value="LexA-like"/>
</dbReference>
<dbReference type="AlphaFoldDB" id="A0A2U8VR25"/>
<feature type="domain" description="HTH cro/C1-type" evidence="4">
    <location>
        <begin position="11"/>
        <end position="65"/>
    </location>
</feature>
<dbReference type="SUPFAM" id="SSF47413">
    <property type="entry name" value="lambda repressor-like DNA-binding domains"/>
    <property type="match status" value="1"/>
</dbReference>
<sequence>MGKSPQRANNLKALRERSGLTQDQAAAAFGMSKSGYVKIEDGDRGLKTERILKAAEIFGVRPEEVYGALAAEAAPNAQPNARRAETATIVDTATFKGPRNVPVLGTGVGGDHGDFRFNGQRIDHAPRPPGIANRLDVYAIYVVGDSMAPAYEDGTLIYVDPHRRPAPRDYVVVEKHGPNEDEPGDAFVKRLIRRSAAKVVVEQFNPKDEITFGEQDVKRVHRVIPWSELIGI</sequence>
<dbReference type="Proteomes" id="UP000246058">
    <property type="component" value="Chromosome"/>
</dbReference>
<dbReference type="OrthoDB" id="528805at2"/>
<keyword evidence="1" id="KW-0805">Transcription regulation</keyword>
<dbReference type="GO" id="GO:0003677">
    <property type="term" value="F:DNA binding"/>
    <property type="evidence" value="ECO:0007669"/>
    <property type="project" value="UniProtKB-KW"/>
</dbReference>
<dbReference type="PROSITE" id="PS50943">
    <property type="entry name" value="HTH_CROC1"/>
    <property type="match status" value="1"/>
</dbReference>
<evidence type="ECO:0000259" key="4">
    <source>
        <dbReference type="PROSITE" id="PS50943"/>
    </source>
</evidence>
<dbReference type="KEGG" id="meti:DK427_08345"/>
<dbReference type="SUPFAM" id="SSF51306">
    <property type="entry name" value="LexA/Signal peptidase"/>
    <property type="match status" value="1"/>
</dbReference>
<organism evidence="5 6">
    <name type="scientific">Methylobacterium radiodurans</name>
    <dbReference type="NCBI Taxonomy" id="2202828"/>
    <lineage>
        <taxon>Bacteria</taxon>
        <taxon>Pseudomonadati</taxon>
        <taxon>Pseudomonadota</taxon>
        <taxon>Alphaproteobacteria</taxon>
        <taxon>Hyphomicrobiales</taxon>
        <taxon>Methylobacteriaceae</taxon>
        <taxon>Methylobacterium</taxon>
    </lineage>
</organism>
<evidence type="ECO:0000256" key="2">
    <source>
        <dbReference type="ARBA" id="ARBA00023125"/>
    </source>
</evidence>
<name>A0A2U8VR25_9HYPH</name>
<keyword evidence="3" id="KW-0804">Transcription</keyword>
<dbReference type="SMART" id="SM00530">
    <property type="entry name" value="HTH_XRE"/>
    <property type="match status" value="1"/>
</dbReference>
<dbReference type="PANTHER" id="PTHR40661">
    <property type="match status" value="1"/>
</dbReference>
<accession>A0A2U8VR25</accession>
<dbReference type="Gene3D" id="1.10.260.40">
    <property type="entry name" value="lambda repressor-like DNA-binding domains"/>
    <property type="match status" value="1"/>
</dbReference>
<keyword evidence="6" id="KW-1185">Reference proteome</keyword>
<evidence type="ECO:0000256" key="3">
    <source>
        <dbReference type="ARBA" id="ARBA00023163"/>
    </source>
</evidence>
<dbReference type="InterPro" id="IPR010982">
    <property type="entry name" value="Lambda_DNA-bd_dom_sf"/>
</dbReference>
<evidence type="ECO:0000256" key="1">
    <source>
        <dbReference type="ARBA" id="ARBA00023015"/>
    </source>
</evidence>
<dbReference type="InterPro" id="IPR036286">
    <property type="entry name" value="LexA/Signal_pep-like_sf"/>
</dbReference>
<keyword evidence="2" id="KW-0238">DNA-binding</keyword>